<evidence type="ECO:0000256" key="17">
    <source>
        <dbReference type="SAM" id="SignalP"/>
    </source>
</evidence>
<evidence type="ECO:0000256" key="11">
    <source>
        <dbReference type="ARBA" id="ARBA00036824"/>
    </source>
</evidence>
<protein>
    <recommendedName>
        <fullName evidence="13">glucan 1,3-beta-glucosidase</fullName>
        <ecNumber evidence="13">3.2.1.58</ecNumber>
    </recommendedName>
    <alternativeName>
        <fullName evidence="15">Exo-1,3-beta-glucanase 1</fullName>
    </alternativeName>
    <alternativeName>
        <fullName evidence="14">Exo-1,3-beta-glucanase A</fullName>
    </alternativeName>
</protein>
<dbReference type="InterPro" id="IPR050386">
    <property type="entry name" value="Glycosyl_hydrolase_5"/>
</dbReference>
<comment type="subcellular location">
    <subcellularLocation>
        <location evidence="2">Secreted</location>
    </subcellularLocation>
</comment>
<keyword evidence="10" id="KW-0961">Cell wall biogenesis/degradation</keyword>
<dbReference type="EC" id="3.2.1.58" evidence="13"/>
<comment type="caution">
    <text evidence="19">The sequence shown here is derived from an EMBL/GenBank/DDBJ whole genome shotgun (WGS) entry which is preliminary data.</text>
</comment>
<evidence type="ECO:0000256" key="15">
    <source>
        <dbReference type="ARBA" id="ARBA00041265"/>
    </source>
</evidence>
<dbReference type="Gene3D" id="3.20.20.80">
    <property type="entry name" value="Glycosidases"/>
    <property type="match status" value="1"/>
</dbReference>
<accession>A0ABQ1B4F4</accession>
<evidence type="ECO:0000256" key="3">
    <source>
        <dbReference type="ARBA" id="ARBA00005641"/>
    </source>
</evidence>
<name>A0ABQ1B4F4_9EURO</name>
<dbReference type="PANTHER" id="PTHR31297">
    <property type="entry name" value="GLUCAN ENDO-1,6-BETA-GLUCOSIDASE B"/>
    <property type="match status" value="1"/>
</dbReference>
<feature type="signal peptide" evidence="17">
    <location>
        <begin position="1"/>
        <end position="22"/>
    </location>
</feature>
<evidence type="ECO:0000256" key="10">
    <source>
        <dbReference type="ARBA" id="ARBA00023316"/>
    </source>
</evidence>
<evidence type="ECO:0000256" key="16">
    <source>
        <dbReference type="RuleBase" id="RU361153"/>
    </source>
</evidence>
<evidence type="ECO:0000256" key="12">
    <source>
        <dbReference type="ARBA" id="ARBA00037254"/>
    </source>
</evidence>
<comment type="function">
    <text evidence="12">Beta-glucanases participate in the metabolism of beta-glucan, the main structural component of the cell wall. It could also function biosynthetically as a transglycosylase.</text>
</comment>
<evidence type="ECO:0000313" key="19">
    <source>
        <dbReference type="EMBL" id="GFF93589.1"/>
    </source>
</evidence>
<evidence type="ECO:0000256" key="8">
    <source>
        <dbReference type="ARBA" id="ARBA00023211"/>
    </source>
</evidence>
<evidence type="ECO:0000256" key="2">
    <source>
        <dbReference type="ARBA" id="ARBA00004613"/>
    </source>
</evidence>
<sequence length="398" mass="44562">MFAGFTHLALLALALLHSVAIAAPSRSYLKSHNDTFDYNSEKVRGVNLGGWLVLESWITPSIFEAAGDSVVDEYTLCQVLGKDEAKAQLQNHWNTFITQDDFLSIAQAGMNHVRIPVGYWAVAPLAGEPYVDGQLDVLDNAIIWAKNAGLKVMIDLHGAPGSQNGFDHSGRRGPTRWQQGNTVKQTLEAIRGLAERYAPKTDVMVAIEALNEPAIYNGINLDELKQYYYDVWGTVRDYNHDTTVVLHDGFLPVDSWNGFMNVESGCWYVMMDTHHYEMFDDALRNLSIDDHINNVCQFSRDHLQHADKWTVVGEWTGGINDCAKVLNGSGSVAGLSDLEKLHIRRFIEAQLDAYEKSTGWLFWTWKTEGSSACDMQDLLANGIFPQPLSDRQYPSQCL</sequence>
<evidence type="ECO:0000256" key="14">
    <source>
        <dbReference type="ARBA" id="ARBA00041261"/>
    </source>
</evidence>
<evidence type="ECO:0000256" key="5">
    <source>
        <dbReference type="ARBA" id="ARBA00022525"/>
    </source>
</evidence>
<feature type="domain" description="Glycoside hydrolase family 5" evidence="18">
    <location>
        <begin position="88"/>
        <end position="367"/>
    </location>
</feature>
<dbReference type="EMBL" id="BLKG01000092">
    <property type="protein sequence ID" value="GFF93589.1"/>
    <property type="molecule type" value="Genomic_DNA"/>
</dbReference>
<gene>
    <name evidence="19" type="ORF">IFM53868_07242</name>
</gene>
<keyword evidence="8" id="KW-0464">Manganese</keyword>
<keyword evidence="6 17" id="KW-0732">Signal</keyword>
<evidence type="ECO:0000256" key="7">
    <source>
        <dbReference type="ARBA" id="ARBA00022801"/>
    </source>
</evidence>
<proteinExistence type="inferred from homology"/>
<dbReference type="SUPFAM" id="SSF51445">
    <property type="entry name" value="(Trans)glycosidases"/>
    <property type="match status" value="1"/>
</dbReference>
<evidence type="ECO:0000256" key="13">
    <source>
        <dbReference type="ARBA" id="ARBA00038929"/>
    </source>
</evidence>
<evidence type="ECO:0000256" key="4">
    <source>
        <dbReference type="ARBA" id="ARBA00011245"/>
    </source>
</evidence>
<keyword evidence="5" id="KW-0964">Secreted</keyword>
<comment type="catalytic activity">
    <reaction evidence="11">
        <text>Successive hydrolysis of beta-D-glucose units from the non-reducing ends of (1-&gt;3)-beta-D-glucans, releasing alpha-glucose.</text>
        <dbReference type="EC" id="3.2.1.58"/>
    </reaction>
</comment>
<evidence type="ECO:0000259" key="18">
    <source>
        <dbReference type="Pfam" id="PF00150"/>
    </source>
</evidence>
<dbReference type="InterPro" id="IPR001547">
    <property type="entry name" value="Glyco_hydro_5"/>
</dbReference>
<dbReference type="Pfam" id="PF00150">
    <property type="entry name" value="Cellulase"/>
    <property type="match status" value="1"/>
</dbReference>
<feature type="chain" id="PRO_5045826107" description="glucan 1,3-beta-glucosidase" evidence="17">
    <location>
        <begin position="23"/>
        <end position="398"/>
    </location>
</feature>
<reference evidence="19 20" key="1">
    <citation type="submission" date="2020-01" db="EMBL/GenBank/DDBJ databases">
        <title>Draft genome sequence of Aspergillus udagawae IFM 53868.</title>
        <authorList>
            <person name="Takahashi H."/>
            <person name="Yaguchi T."/>
        </authorList>
    </citation>
    <scope>NUCLEOTIDE SEQUENCE [LARGE SCALE GENOMIC DNA]</scope>
    <source>
        <strain evidence="19 20">IFM 53868</strain>
    </source>
</reference>
<dbReference type="Proteomes" id="UP000465266">
    <property type="component" value="Unassembled WGS sequence"/>
</dbReference>
<evidence type="ECO:0000256" key="6">
    <source>
        <dbReference type="ARBA" id="ARBA00022729"/>
    </source>
</evidence>
<evidence type="ECO:0000313" key="20">
    <source>
        <dbReference type="Proteomes" id="UP000465266"/>
    </source>
</evidence>
<evidence type="ECO:0000256" key="1">
    <source>
        <dbReference type="ARBA" id="ARBA00001936"/>
    </source>
</evidence>
<comment type="similarity">
    <text evidence="3 16">Belongs to the glycosyl hydrolase 5 (cellulase A) family.</text>
</comment>
<comment type="subunit">
    <text evidence="4">Monomer.</text>
</comment>
<organism evidence="19 20">
    <name type="scientific">Aspergillus udagawae</name>
    <dbReference type="NCBI Taxonomy" id="91492"/>
    <lineage>
        <taxon>Eukaryota</taxon>
        <taxon>Fungi</taxon>
        <taxon>Dikarya</taxon>
        <taxon>Ascomycota</taxon>
        <taxon>Pezizomycotina</taxon>
        <taxon>Eurotiomycetes</taxon>
        <taxon>Eurotiomycetidae</taxon>
        <taxon>Eurotiales</taxon>
        <taxon>Aspergillaceae</taxon>
        <taxon>Aspergillus</taxon>
        <taxon>Aspergillus subgen. Fumigati</taxon>
    </lineage>
</organism>
<keyword evidence="7 16" id="KW-0378">Hydrolase</keyword>
<dbReference type="PANTHER" id="PTHR31297:SF1">
    <property type="entry name" value="GLUCAN 1,3-BETA-GLUCOSIDASE I_II-RELATED"/>
    <property type="match status" value="1"/>
</dbReference>
<dbReference type="InterPro" id="IPR017853">
    <property type="entry name" value="GH"/>
</dbReference>
<comment type="cofactor">
    <cofactor evidence="1">
        <name>Mn(2+)</name>
        <dbReference type="ChEBI" id="CHEBI:29035"/>
    </cofactor>
</comment>
<keyword evidence="9 16" id="KW-0326">Glycosidase</keyword>
<evidence type="ECO:0000256" key="9">
    <source>
        <dbReference type="ARBA" id="ARBA00023295"/>
    </source>
</evidence>
<keyword evidence="20" id="KW-1185">Reference proteome</keyword>